<feature type="region of interest" description="Disordered" evidence="1">
    <location>
        <begin position="39"/>
        <end position="91"/>
    </location>
</feature>
<dbReference type="AlphaFoldDB" id="A0A179H675"/>
<organism evidence="2 3">
    <name type="scientific">Purpureocillium lilacinum</name>
    <name type="common">Paecilomyces lilacinus</name>
    <dbReference type="NCBI Taxonomy" id="33203"/>
    <lineage>
        <taxon>Eukaryota</taxon>
        <taxon>Fungi</taxon>
        <taxon>Dikarya</taxon>
        <taxon>Ascomycota</taxon>
        <taxon>Pezizomycotina</taxon>
        <taxon>Sordariomycetes</taxon>
        <taxon>Hypocreomycetidae</taxon>
        <taxon>Hypocreales</taxon>
        <taxon>Ophiocordycipitaceae</taxon>
        <taxon>Purpureocillium</taxon>
    </lineage>
</organism>
<dbReference type="EMBL" id="LSBI01000007">
    <property type="protein sequence ID" value="OAQ85657.1"/>
    <property type="molecule type" value="Genomic_DNA"/>
</dbReference>
<proteinExistence type="predicted"/>
<comment type="caution">
    <text evidence="2">The sequence shown here is derived from an EMBL/GenBank/DDBJ whole genome shotgun (WGS) entry which is preliminary data.</text>
</comment>
<evidence type="ECO:0000313" key="2">
    <source>
        <dbReference type="EMBL" id="OAQ85657.1"/>
    </source>
</evidence>
<protein>
    <submittedName>
        <fullName evidence="2">Uncharacterized protein</fullName>
    </submittedName>
</protein>
<evidence type="ECO:0000256" key="1">
    <source>
        <dbReference type="SAM" id="MobiDB-lite"/>
    </source>
</evidence>
<evidence type="ECO:0000313" key="3">
    <source>
        <dbReference type="Proteomes" id="UP000078340"/>
    </source>
</evidence>
<gene>
    <name evidence="2" type="ORF">VFPFJ_08046</name>
</gene>
<name>A0A179H675_PURLI</name>
<dbReference type="Proteomes" id="UP000078340">
    <property type="component" value="Unassembled WGS sequence"/>
</dbReference>
<feature type="region of interest" description="Disordered" evidence="1">
    <location>
        <begin position="174"/>
        <end position="208"/>
    </location>
</feature>
<sequence>MHPPIVHLRPDSTARATPSNRQATRRLAYVGTCPQLRTPVQVTRPDSPVKCHSLHGQTDRQSERQSCGRSSQRHARPTCSARRPHTQPPSDPCIGFALAGQPWRPPRAGPHALHAELRQCGGPVPFIARSISSARGETHAGPSAAAERRVCRNRRQGIGYAMGCHIHAWTISSRPASPPRFPQSPSMARPQSASQSPRDAANPQKPIALVSTRVLAELGRIKIPARATETHDRL</sequence>
<feature type="compositionally biased region" description="Polar residues" evidence="1">
    <location>
        <begin position="183"/>
        <end position="197"/>
    </location>
</feature>
<accession>A0A179H675</accession>
<feature type="region of interest" description="Disordered" evidence="1">
    <location>
        <begin position="1"/>
        <end position="21"/>
    </location>
</feature>
<reference evidence="2 3" key="1">
    <citation type="submission" date="2016-02" db="EMBL/GenBank/DDBJ databases">
        <title>Biosynthesis of antibiotic leucinostatins and their inhibition on Phytophthora in bio-control Purpureocillium lilacinum.</title>
        <authorList>
            <person name="Wang G."/>
            <person name="Liu Z."/>
            <person name="Lin R."/>
            <person name="Li E."/>
            <person name="Mao Z."/>
            <person name="Ling J."/>
            <person name="Yin W."/>
            <person name="Xie B."/>
        </authorList>
    </citation>
    <scope>NUCLEOTIDE SEQUENCE [LARGE SCALE GENOMIC DNA]</scope>
    <source>
        <strain evidence="2">PLFJ-1</strain>
    </source>
</reference>